<evidence type="ECO:0000256" key="1">
    <source>
        <dbReference type="ARBA" id="ARBA00004251"/>
    </source>
</evidence>
<evidence type="ECO:0000256" key="6">
    <source>
        <dbReference type="SAM" id="SignalP"/>
    </source>
</evidence>
<dbReference type="STRING" id="7998.ENSIPUP00000029007"/>
<dbReference type="OrthoDB" id="9947847at2759"/>
<evidence type="ECO:0000313" key="8">
    <source>
        <dbReference type="Proteomes" id="UP000221080"/>
    </source>
</evidence>
<dbReference type="Pfam" id="PF16681">
    <property type="entry name" value="Ig_5"/>
    <property type="match status" value="1"/>
</dbReference>
<name>A0A2D0SWY8_ICTPU</name>
<organism evidence="8 10">
    <name type="scientific">Ictalurus punctatus</name>
    <name type="common">Channel catfish</name>
    <name type="synonym">Silurus punctatus</name>
    <dbReference type="NCBI Taxonomy" id="7998"/>
    <lineage>
        <taxon>Eukaryota</taxon>
        <taxon>Metazoa</taxon>
        <taxon>Chordata</taxon>
        <taxon>Craniata</taxon>
        <taxon>Vertebrata</taxon>
        <taxon>Euteleostomi</taxon>
        <taxon>Actinopterygii</taxon>
        <taxon>Neopterygii</taxon>
        <taxon>Teleostei</taxon>
        <taxon>Ostariophysi</taxon>
        <taxon>Siluriformes</taxon>
        <taxon>Ictaluridae</taxon>
        <taxon>Ictalurus</taxon>
    </lineage>
</organism>
<keyword evidence="2" id="KW-1003">Cell membrane</keyword>
<evidence type="ECO:0000259" key="7">
    <source>
        <dbReference type="PROSITE" id="PS50835"/>
    </source>
</evidence>
<dbReference type="InterPro" id="IPR013783">
    <property type="entry name" value="Ig-like_fold"/>
</dbReference>
<feature type="signal peptide" evidence="6">
    <location>
        <begin position="1"/>
        <end position="25"/>
    </location>
</feature>
<keyword evidence="8" id="KW-1185">Reference proteome</keyword>
<keyword evidence="3 6" id="KW-0732">Signal</keyword>
<dbReference type="PANTHER" id="PTHR10570">
    <property type="entry name" value="T-CELL SURFACE GLYCOPROTEIN CD3 GAMMA CHAIN / DELTA CHAIN"/>
    <property type="match status" value="1"/>
</dbReference>
<dbReference type="GO" id="GO:0007166">
    <property type="term" value="P:cell surface receptor signaling pathway"/>
    <property type="evidence" value="ECO:0007669"/>
    <property type="project" value="TreeGrafter"/>
</dbReference>
<sequence>MCKMKGCQMIYVFFFFAVAITVVAGQSADVSISGTTVTLTCPADPEDTIQWFKYAQTDPLSLPAETNTYSISNYTDKSDGFYYCSYGAESKKHHFYIKAKVCEGCVDMDMIVAFGVVFADVLITLGIVAIVYFCAKNKAGTAAPQRATQSRQPRGPARGPPPPDPDYQPLNPATRSNDVYAQAHQRR</sequence>
<dbReference type="PANTHER" id="PTHR10570:SF9">
    <property type="entry name" value="T-CELL SURFACE GLYCOPROTEIN CD3 EPSILON CHAIN"/>
    <property type="match status" value="1"/>
</dbReference>
<feature type="domain" description="Ig-like" evidence="7">
    <location>
        <begin position="34"/>
        <end position="84"/>
    </location>
</feature>
<dbReference type="GO" id="GO:0042105">
    <property type="term" value="C:alpha-beta T cell receptor complex"/>
    <property type="evidence" value="ECO:0007669"/>
    <property type="project" value="TreeGrafter"/>
</dbReference>
<dbReference type="Proteomes" id="UP000221080">
    <property type="component" value="Chromosome 17"/>
</dbReference>
<dbReference type="RefSeq" id="XP_017347198.1">
    <property type="nucleotide sequence ID" value="XM_017491709.3"/>
</dbReference>
<dbReference type="SUPFAM" id="SSF48726">
    <property type="entry name" value="Immunoglobulin"/>
    <property type="match status" value="1"/>
</dbReference>
<proteinExistence type="predicted"/>
<evidence type="ECO:0000256" key="4">
    <source>
        <dbReference type="SAM" id="MobiDB-lite"/>
    </source>
</evidence>
<evidence type="ECO:0000256" key="3">
    <source>
        <dbReference type="ARBA" id="ARBA00022729"/>
    </source>
</evidence>
<evidence type="ECO:0000256" key="5">
    <source>
        <dbReference type="SAM" id="Phobius"/>
    </source>
</evidence>
<evidence type="ECO:0000256" key="2">
    <source>
        <dbReference type="ARBA" id="ARBA00022475"/>
    </source>
</evidence>
<comment type="subcellular location">
    <subcellularLocation>
        <location evidence="1">Cell membrane</location>
        <topology evidence="1">Single-pass type I membrane protein</topology>
    </subcellularLocation>
</comment>
<dbReference type="GO" id="GO:0004888">
    <property type="term" value="F:transmembrane signaling receptor activity"/>
    <property type="evidence" value="ECO:0007669"/>
    <property type="project" value="TreeGrafter"/>
</dbReference>
<keyword evidence="5" id="KW-1133">Transmembrane helix</keyword>
<dbReference type="InterPro" id="IPR015484">
    <property type="entry name" value="CD3_esu/gsu/dsu"/>
</dbReference>
<dbReference type="InterPro" id="IPR036179">
    <property type="entry name" value="Ig-like_dom_sf"/>
</dbReference>
<reference evidence="8" key="1">
    <citation type="journal article" date="2016" name="Nat. Commun.">
        <title>The channel catfish genome sequence provides insights into the evolution of scale formation in teleosts.</title>
        <authorList>
            <person name="Liu Z."/>
            <person name="Liu S."/>
            <person name="Yao J."/>
            <person name="Bao L."/>
            <person name="Zhang J."/>
            <person name="Li Y."/>
            <person name="Jiang C."/>
            <person name="Sun L."/>
            <person name="Wang R."/>
            <person name="Zhang Y."/>
            <person name="Zhou T."/>
            <person name="Zeng Q."/>
            <person name="Fu Q."/>
            <person name="Gao S."/>
            <person name="Li N."/>
            <person name="Koren S."/>
            <person name="Jiang Y."/>
            <person name="Zimin A."/>
            <person name="Xu P."/>
            <person name="Phillippy A.M."/>
            <person name="Geng X."/>
            <person name="Song L."/>
            <person name="Sun F."/>
            <person name="Li C."/>
            <person name="Wang X."/>
            <person name="Chen A."/>
            <person name="Jin Y."/>
            <person name="Yuan Z."/>
            <person name="Yang Y."/>
            <person name="Tan S."/>
            <person name="Peatman E."/>
            <person name="Lu J."/>
            <person name="Qin Z."/>
            <person name="Dunham R."/>
            <person name="Li Z."/>
            <person name="Sonstegard T."/>
            <person name="Feng J."/>
            <person name="Danzmann R.G."/>
            <person name="Schroeder S."/>
            <person name="Scheffler B."/>
            <person name="Duke M.V."/>
            <person name="Ballard L."/>
            <person name="Kucuktas H."/>
            <person name="Kaltenboeck L."/>
            <person name="Liu H."/>
            <person name="Armbruster J."/>
            <person name="Xie Y."/>
            <person name="Kirby M.L."/>
            <person name="Tian Y."/>
            <person name="Flanagan M.E."/>
            <person name="Mu W."/>
            <person name="Waldbieser G.C."/>
        </authorList>
    </citation>
    <scope>NUCLEOTIDE SEQUENCE [LARGE SCALE GENOMIC DNA]</scope>
    <source>
        <strain evidence="8">SDA103</strain>
    </source>
</reference>
<dbReference type="GO" id="GO:0045059">
    <property type="term" value="P:positive thymic T cell selection"/>
    <property type="evidence" value="ECO:0007669"/>
    <property type="project" value="TreeGrafter"/>
</dbReference>
<gene>
    <name evidence="9 10" type="primary">LOC108278371</name>
</gene>
<evidence type="ECO:0000313" key="10">
    <source>
        <dbReference type="RefSeq" id="XP_017347198.1"/>
    </source>
</evidence>
<feature type="region of interest" description="Disordered" evidence="4">
    <location>
        <begin position="142"/>
        <end position="187"/>
    </location>
</feature>
<dbReference type="GeneID" id="108278371"/>
<dbReference type="RefSeq" id="XP_017347197.1">
    <property type="nucleotide sequence ID" value="XM_017491708.3"/>
</dbReference>
<dbReference type="OMA" id="TITCPFE"/>
<dbReference type="GO" id="GO:0009897">
    <property type="term" value="C:external side of plasma membrane"/>
    <property type="evidence" value="ECO:0007669"/>
    <property type="project" value="TreeGrafter"/>
</dbReference>
<dbReference type="PROSITE" id="PS50835">
    <property type="entry name" value="IG_LIKE"/>
    <property type="match status" value="1"/>
</dbReference>
<protein>
    <submittedName>
        <fullName evidence="9 10">T-cell surface glycoprotein CD3 epsilon chain isoform X1</fullName>
    </submittedName>
</protein>
<reference evidence="9 10" key="2">
    <citation type="submission" date="2025-04" db="UniProtKB">
        <authorList>
            <consortium name="RefSeq"/>
        </authorList>
    </citation>
    <scope>IDENTIFICATION</scope>
    <source>
        <tissue evidence="9 10">Blood</tissue>
    </source>
</reference>
<dbReference type="AlphaFoldDB" id="A0A2D0SWY8"/>
<evidence type="ECO:0000313" key="9">
    <source>
        <dbReference type="RefSeq" id="XP_017347197.1"/>
    </source>
</evidence>
<keyword evidence="5" id="KW-0812">Transmembrane</keyword>
<keyword evidence="5" id="KW-0472">Membrane</keyword>
<dbReference type="KEGG" id="ipu:108278371"/>
<accession>A0A2D0SWY8</accession>
<feature type="chain" id="PRO_5013510488" evidence="6">
    <location>
        <begin position="26"/>
        <end position="187"/>
    </location>
</feature>
<dbReference type="Gene3D" id="2.60.40.10">
    <property type="entry name" value="Immunoglobulins"/>
    <property type="match status" value="1"/>
</dbReference>
<feature type="transmembrane region" description="Helical" evidence="5">
    <location>
        <begin position="110"/>
        <end position="135"/>
    </location>
</feature>
<dbReference type="InterPro" id="IPR007110">
    <property type="entry name" value="Ig-like_dom"/>
</dbReference>